<keyword evidence="3 8" id="KW-0819">tRNA processing</keyword>
<dbReference type="Pfam" id="PF00383">
    <property type="entry name" value="dCMP_cyt_deam_1"/>
    <property type="match status" value="1"/>
</dbReference>
<evidence type="ECO:0000256" key="4">
    <source>
        <dbReference type="ARBA" id="ARBA00022723"/>
    </source>
</evidence>
<dbReference type="AlphaFoldDB" id="A0A975GAQ1"/>
<dbReference type="RefSeq" id="WP_284680096.1">
    <property type="nucleotide sequence ID" value="NZ_CP060096.1"/>
</dbReference>
<dbReference type="InterPro" id="IPR016193">
    <property type="entry name" value="Cytidine_deaminase-like"/>
</dbReference>
<dbReference type="Proteomes" id="UP000671913">
    <property type="component" value="Chromosome"/>
</dbReference>
<evidence type="ECO:0000256" key="2">
    <source>
        <dbReference type="ARBA" id="ARBA00011738"/>
    </source>
</evidence>
<evidence type="ECO:0000256" key="1">
    <source>
        <dbReference type="ARBA" id="ARBA00010669"/>
    </source>
</evidence>
<keyword evidence="5 8" id="KW-0378">Hydrolase</keyword>
<comment type="subunit">
    <text evidence="2 8">Homodimer.</text>
</comment>
<feature type="domain" description="CMP/dCMP-type deaminase" evidence="9">
    <location>
        <begin position="1"/>
        <end position="122"/>
    </location>
</feature>
<dbReference type="PROSITE" id="PS00903">
    <property type="entry name" value="CYT_DCMP_DEAMINASES_1"/>
    <property type="match status" value="1"/>
</dbReference>
<evidence type="ECO:0000256" key="8">
    <source>
        <dbReference type="HAMAP-Rule" id="MF_00972"/>
    </source>
</evidence>
<evidence type="ECO:0000256" key="7">
    <source>
        <dbReference type="ARBA" id="ARBA00048045"/>
    </source>
</evidence>
<dbReference type="GO" id="GO:0002100">
    <property type="term" value="P:tRNA wobble adenosine to inosine editing"/>
    <property type="evidence" value="ECO:0007669"/>
    <property type="project" value="UniProtKB-UniRule"/>
</dbReference>
<dbReference type="EC" id="3.5.4.33" evidence="8"/>
<name>A0A975GAQ1_9THEO</name>
<evidence type="ECO:0000313" key="11">
    <source>
        <dbReference type="Proteomes" id="UP000671913"/>
    </source>
</evidence>
<evidence type="ECO:0000256" key="6">
    <source>
        <dbReference type="ARBA" id="ARBA00022833"/>
    </source>
</evidence>
<dbReference type="InterPro" id="IPR016192">
    <property type="entry name" value="APOBEC/CMP_deaminase_Zn-bd"/>
</dbReference>
<protein>
    <recommendedName>
        <fullName evidence="8">tRNA-specific adenosine deaminase</fullName>
        <ecNumber evidence="8">3.5.4.33</ecNumber>
    </recommendedName>
</protein>
<proteinExistence type="inferred from homology"/>
<dbReference type="EMBL" id="CP060096">
    <property type="protein sequence ID" value="QSZ27401.1"/>
    <property type="molecule type" value="Genomic_DNA"/>
</dbReference>
<dbReference type="Gene3D" id="3.40.140.10">
    <property type="entry name" value="Cytidine Deaminase, domain 2"/>
    <property type="match status" value="1"/>
</dbReference>
<evidence type="ECO:0000313" key="10">
    <source>
        <dbReference type="EMBL" id="QSZ27401.1"/>
    </source>
</evidence>
<dbReference type="PANTHER" id="PTHR11079:SF202">
    <property type="entry name" value="TRNA-SPECIFIC ADENOSINE DEAMINASE"/>
    <property type="match status" value="1"/>
</dbReference>
<dbReference type="FunFam" id="3.40.140.10:FF:000005">
    <property type="entry name" value="tRNA-specific adenosine deaminase"/>
    <property type="match status" value="1"/>
</dbReference>
<keyword evidence="11" id="KW-1185">Reference proteome</keyword>
<dbReference type="InterPro" id="IPR002125">
    <property type="entry name" value="CMP_dCMP_dom"/>
</dbReference>
<dbReference type="SUPFAM" id="SSF53927">
    <property type="entry name" value="Cytidine deaminase-like"/>
    <property type="match status" value="1"/>
</dbReference>
<sequence>MFNKFMQEALNEAEKSLHLSEVPVGAVVVKDGIIIGRGHNLKETSNDGTMHAEIIAIKNACRNLNNWRLSDCDLFVTLEPCPMCAGAIIETRIRRVYIGAENANSGAAGTVYDILGKRSLNSTSDIYFGIMEEECKNLLKNFFEKLR</sequence>
<accession>A0A975GAQ1</accession>
<feature type="binding site" evidence="8">
    <location>
        <position position="81"/>
    </location>
    <ligand>
        <name>Zn(2+)</name>
        <dbReference type="ChEBI" id="CHEBI:29105"/>
        <note>catalytic</note>
    </ligand>
</feature>
<gene>
    <name evidence="8" type="primary">tadA</name>
    <name evidence="10" type="ORF">ACETAC_00200</name>
</gene>
<evidence type="ECO:0000256" key="3">
    <source>
        <dbReference type="ARBA" id="ARBA00022694"/>
    </source>
</evidence>
<keyword evidence="6 8" id="KW-0862">Zinc</keyword>
<dbReference type="PROSITE" id="PS51747">
    <property type="entry name" value="CYT_DCMP_DEAMINASES_2"/>
    <property type="match status" value="1"/>
</dbReference>
<reference evidence="10" key="1">
    <citation type="submission" date="2020-08" db="EMBL/GenBank/DDBJ databases">
        <title>Genomic insights into the carbon and energy metabolism of the first obligate autotrophic acetogenic bacterium Aceticella autotrophica gen. nov., sp. nov.</title>
        <authorList>
            <person name="Toshchakov S.V."/>
            <person name="Elcheninov A.G."/>
            <person name="Kublanov I.V."/>
            <person name="Frolov E.N."/>
            <person name="Lebedinsky A.V."/>
        </authorList>
    </citation>
    <scope>NUCLEOTIDE SEQUENCE</scope>
    <source>
        <strain evidence="10">3443-3Ac</strain>
    </source>
</reference>
<keyword evidence="4 8" id="KW-0479">Metal-binding</keyword>
<feature type="binding site" evidence="8">
    <location>
        <position position="84"/>
    </location>
    <ligand>
        <name>Zn(2+)</name>
        <dbReference type="ChEBI" id="CHEBI:29105"/>
        <note>catalytic</note>
    </ligand>
</feature>
<comment type="similarity">
    <text evidence="1">Belongs to the cytidine and deoxycytidylate deaminase family. ADAT2 subfamily.</text>
</comment>
<dbReference type="PANTHER" id="PTHR11079">
    <property type="entry name" value="CYTOSINE DEAMINASE FAMILY MEMBER"/>
    <property type="match status" value="1"/>
</dbReference>
<dbReference type="KEGG" id="aaut:ACETAC_00200"/>
<dbReference type="GO" id="GO:0052717">
    <property type="term" value="F:tRNA-specific adenosine-34 deaminase activity"/>
    <property type="evidence" value="ECO:0007669"/>
    <property type="project" value="UniProtKB-UniRule"/>
</dbReference>
<feature type="binding site" evidence="8">
    <location>
        <position position="51"/>
    </location>
    <ligand>
        <name>Zn(2+)</name>
        <dbReference type="ChEBI" id="CHEBI:29105"/>
        <note>catalytic</note>
    </ligand>
</feature>
<dbReference type="InterPro" id="IPR028883">
    <property type="entry name" value="tRNA_aden_deaminase"/>
</dbReference>
<comment type="cofactor">
    <cofactor evidence="8">
        <name>Zn(2+)</name>
        <dbReference type="ChEBI" id="CHEBI:29105"/>
    </cofactor>
    <text evidence="8">Binds 1 zinc ion per subunit.</text>
</comment>
<dbReference type="GO" id="GO:0008270">
    <property type="term" value="F:zinc ion binding"/>
    <property type="evidence" value="ECO:0007669"/>
    <property type="project" value="UniProtKB-UniRule"/>
</dbReference>
<comment type="function">
    <text evidence="8">Catalyzes the deamination of adenosine to inosine at the wobble position 34 of tRNA(Arg2).</text>
</comment>
<organism evidence="10 11">
    <name type="scientific">Aceticella autotrophica</name>
    <dbReference type="NCBI Taxonomy" id="2755338"/>
    <lineage>
        <taxon>Bacteria</taxon>
        <taxon>Bacillati</taxon>
        <taxon>Bacillota</taxon>
        <taxon>Clostridia</taxon>
        <taxon>Thermoanaerobacterales</taxon>
        <taxon>Thermoanaerobacteraceae</taxon>
        <taxon>Aceticella</taxon>
    </lineage>
</organism>
<dbReference type="HAMAP" id="MF_00972">
    <property type="entry name" value="tRNA_aden_deaminase"/>
    <property type="match status" value="1"/>
</dbReference>
<comment type="catalytic activity">
    <reaction evidence="7 8">
        <text>adenosine(34) in tRNA + H2O + H(+) = inosine(34) in tRNA + NH4(+)</text>
        <dbReference type="Rhea" id="RHEA:43168"/>
        <dbReference type="Rhea" id="RHEA-COMP:10373"/>
        <dbReference type="Rhea" id="RHEA-COMP:10374"/>
        <dbReference type="ChEBI" id="CHEBI:15377"/>
        <dbReference type="ChEBI" id="CHEBI:15378"/>
        <dbReference type="ChEBI" id="CHEBI:28938"/>
        <dbReference type="ChEBI" id="CHEBI:74411"/>
        <dbReference type="ChEBI" id="CHEBI:82852"/>
        <dbReference type="EC" id="3.5.4.33"/>
    </reaction>
</comment>
<dbReference type="CDD" id="cd01285">
    <property type="entry name" value="nucleoside_deaminase"/>
    <property type="match status" value="1"/>
</dbReference>
<evidence type="ECO:0000259" key="9">
    <source>
        <dbReference type="PROSITE" id="PS51747"/>
    </source>
</evidence>
<evidence type="ECO:0000256" key="5">
    <source>
        <dbReference type="ARBA" id="ARBA00022801"/>
    </source>
</evidence>
<feature type="active site" description="Proton donor" evidence="8">
    <location>
        <position position="53"/>
    </location>
</feature>